<dbReference type="Proteomes" id="UP001138708">
    <property type="component" value="Unassembled WGS sequence"/>
</dbReference>
<dbReference type="PANTHER" id="PTHR43257:SF2">
    <property type="entry name" value="PYRUVATE DEHYDROGENASE E1 COMPONENT SUBUNIT BETA"/>
    <property type="match status" value="1"/>
</dbReference>
<dbReference type="InterPro" id="IPR009014">
    <property type="entry name" value="Transketo_C/PFOR_II"/>
</dbReference>
<organism evidence="5 8">
    <name type="scientific">Neoroseomonas oryzicola</name>
    <dbReference type="NCBI Taxonomy" id="535904"/>
    <lineage>
        <taxon>Bacteria</taxon>
        <taxon>Pseudomonadati</taxon>
        <taxon>Pseudomonadota</taxon>
        <taxon>Alphaproteobacteria</taxon>
        <taxon>Acetobacterales</taxon>
        <taxon>Acetobacteraceae</taxon>
        <taxon>Neoroseomonas</taxon>
    </lineage>
</organism>
<feature type="domain" description="Transketolase-like pyrimidine-binding" evidence="4">
    <location>
        <begin position="4"/>
        <end position="177"/>
    </location>
</feature>
<gene>
    <name evidence="6" type="ORF">GWK15_02520</name>
    <name evidence="5" type="ORF">GXW75_06285</name>
</gene>
<name>A0A9X9WET7_9PROT</name>
<reference evidence="5" key="1">
    <citation type="submission" date="2020-01" db="EMBL/GenBank/DDBJ databases">
        <authorList>
            <person name="Rat A."/>
        </authorList>
    </citation>
    <scope>NUCLEOTIDE SEQUENCE</scope>
    <source>
        <strain evidence="5">LMG 31161</strain>
    </source>
</reference>
<dbReference type="Pfam" id="PF02779">
    <property type="entry name" value="Transket_pyr"/>
    <property type="match status" value="1"/>
</dbReference>
<dbReference type="PANTHER" id="PTHR43257">
    <property type="entry name" value="PYRUVATE DEHYDROGENASE E1 COMPONENT BETA SUBUNIT"/>
    <property type="match status" value="1"/>
</dbReference>
<dbReference type="Proteomes" id="UP000746741">
    <property type="component" value="Unassembled WGS sequence"/>
</dbReference>
<keyword evidence="7" id="KW-1185">Reference proteome</keyword>
<dbReference type="EMBL" id="JAAVUP010000001">
    <property type="protein sequence ID" value="NKE15801.1"/>
    <property type="molecule type" value="Genomic_DNA"/>
</dbReference>
<dbReference type="GO" id="GO:0016491">
    <property type="term" value="F:oxidoreductase activity"/>
    <property type="evidence" value="ECO:0007669"/>
    <property type="project" value="UniProtKB-KW"/>
</dbReference>
<dbReference type="RefSeq" id="WP_168038731.1">
    <property type="nucleotide sequence ID" value="NZ_JAAEDK010000011.1"/>
</dbReference>
<comment type="caution">
    <text evidence="5">The sequence shown here is derived from an EMBL/GenBank/DDBJ whole genome shotgun (WGS) entry which is preliminary data.</text>
</comment>
<dbReference type="AlphaFoldDB" id="A0A9X9WET7"/>
<proteinExistence type="predicted"/>
<dbReference type="CDD" id="cd07036">
    <property type="entry name" value="TPP_PYR_E1-PDHc-beta_like"/>
    <property type="match status" value="1"/>
</dbReference>
<keyword evidence="3" id="KW-0786">Thiamine pyrophosphate</keyword>
<evidence type="ECO:0000313" key="6">
    <source>
        <dbReference type="EMBL" id="NKE15801.1"/>
    </source>
</evidence>
<dbReference type="FunFam" id="3.40.50.970:FF:000001">
    <property type="entry name" value="Pyruvate dehydrogenase E1 beta subunit"/>
    <property type="match status" value="1"/>
</dbReference>
<reference evidence="6 7" key="2">
    <citation type="submission" date="2020-02" db="EMBL/GenBank/DDBJ databases">
        <authorList>
            <person name="Sun Q."/>
            <person name="Inoue M."/>
        </authorList>
    </citation>
    <scope>NUCLEOTIDE SEQUENCE [LARGE SCALE GENOMIC DNA]</scope>
    <source>
        <strain evidence="6 7">KCTC 22478</strain>
    </source>
</reference>
<protein>
    <submittedName>
        <fullName evidence="5">Alpha-ketoacid dehydrogenase subunit beta</fullName>
    </submittedName>
</protein>
<comment type="cofactor">
    <cofactor evidence="1">
        <name>thiamine diphosphate</name>
        <dbReference type="ChEBI" id="CHEBI:58937"/>
    </cofactor>
</comment>
<dbReference type="SUPFAM" id="SSF52922">
    <property type="entry name" value="TK C-terminal domain-like"/>
    <property type="match status" value="1"/>
</dbReference>
<accession>A0A9X9WET7</accession>
<dbReference type="InterPro" id="IPR033248">
    <property type="entry name" value="Transketolase_C"/>
</dbReference>
<evidence type="ECO:0000313" key="7">
    <source>
        <dbReference type="Proteomes" id="UP000746741"/>
    </source>
</evidence>
<dbReference type="SUPFAM" id="SSF52518">
    <property type="entry name" value="Thiamin diphosphate-binding fold (THDP-binding)"/>
    <property type="match status" value="1"/>
</dbReference>
<evidence type="ECO:0000313" key="8">
    <source>
        <dbReference type="Proteomes" id="UP001138708"/>
    </source>
</evidence>
<evidence type="ECO:0000259" key="4">
    <source>
        <dbReference type="SMART" id="SM00861"/>
    </source>
</evidence>
<reference evidence="5" key="3">
    <citation type="journal article" date="2021" name="Syst. Appl. Microbiol.">
        <title>Roseomonas hellenica sp. nov., isolated from roots of wild-growing Alkanna tinctoria.</title>
        <authorList>
            <person name="Rat A."/>
            <person name="Naranjo H.D."/>
            <person name="Lebbe L."/>
            <person name="Cnockaert M."/>
            <person name="Krigas N."/>
            <person name="Grigoriadou K."/>
            <person name="Maloupa E."/>
            <person name="Willems A."/>
        </authorList>
    </citation>
    <scope>NUCLEOTIDE SEQUENCE</scope>
    <source>
        <strain evidence="5">LMG 31161</strain>
    </source>
</reference>
<dbReference type="Pfam" id="PF02780">
    <property type="entry name" value="Transketolase_C"/>
    <property type="match status" value="1"/>
</dbReference>
<keyword evidence="2" id="KW-0560">Oxidoreductase</keyword>
<dbReference type="Gene3D" id="3.40.50.970">
    <property type="match status" value="1"/>
</dbReference>
<evidence type="ECO:0000256" key="2">
    <source>
        <dbReference type="ARBA" id="ARBA00023002"/>
    </source>
</evidence>
<dbReference type="InterPro" id="IPR029061">
    <property type="entry name" value="THDP-binding"/>
</dbReference>
<dbReference type="SMART" id="SM00861">
    <property type="entry name" value="Transket_pyr"/>
    <property type="match status" value="1"/>
</dbReference>
<dbReference type="EMBL" id="JAAEDK010000011">
    <property type="protein sequence ID" value="MBR0658847.1"/>
    <property type="molecule type" value="Genomic_DNA"/>
</dbReference>
<sequence>MTRMTFAEAARRALAEEMRRDPLVWALGEDLVQGGIFGQYKGLAEEFGTDRIVSTPISESTIMGAGLGAALCGTRPVVEMRIADFTLCAMDELVSQIAKVRYMFGGQGRAALVVRMPQGMWRNSAAQHSQCLEAWLTHIPGLVVAAPGTPADAAGLLKSAVRSDDPVVLMEPKNLWTAEGEVMEEIAPIPFGVARHAAQGDALTVVTWSAMVPVVEQAARESGIACDVFDLRSLWPWDEAAVIASARRTGRLLVVHEAVTVSGFGAEVVARVVEALGPGGLRAVERLGSPRAPVPFSPPLEDSIRLSPARVADAIRRVAAVGA</sequence>
<evidence type="ECO:0000256" key="3">
    <source>
        <dbReference type="ARBA" id="ARBA00023052"/>
    </source>
</evidence>
<dbReference type="InterPro" id="IPR005475">
    <property type="entry name" value="Transketolase-like_Pyr-bd"/>
</dbReference>
<dbReference type="Gene3D" id="3.40.50.920">
    <property type="match status" value="1"/>
</dbReference>
<evidence type="ECO:0000313" key="5">
    <source>
        <dbReference type="EMBL" id="MBR0658847.1"/>
    </source>
</evidence>
<evidence type="ECO:0000256" key="1">
    <source>
        <dbReference type="ARBA" id="ARBA00001964"/>
    </source>
</evidence>